<keyword evidence="1" id="KW-1133">Transmembrane helix</keyword>
<evidence type="ECO:0000256" key="1">
    <source>
        <dbReference type="SAM" id="Phobius"/>
    </source>
</evidence>
<name>A0A9P6ZTJ6_9AGAM</name>
<keyword evidence="1" id="KW-0472">Membrane</keyword>
<gene>
    <name evidence="3" type="ORF">EV702DRAFT_1233451</name>
</gene>
<feature type="domain" description="DUF6533" evidence="2">
    <location>
        <begin position="24"/>
        <end position="63"/>
    </location>
</feature>
<dbReference type="Proteomes" id="UP000714275">
    <property type="component" value="Unassembled WGS sequence"/>
</dbReference>
<proteinExistence type="predicted"/>
<reference evidence="3" key="1">
    <citation type="journal article" date="2020" name="New Phytol.">
        <title>Comparative genomics reveals dynamic genome evolution in host specialist ectomycorrhizal fungi.</title>
        <authorList>
            <person name="Lofgren L.A."/>
            <person name="Nguyen N.H."/>
            <person name="Vilgalys R."/>
            <person name="Ruytinx J."/>
            <person name="Liao H.L."/>
            <person name="Branco S."/>
            <person name="Kuo A."/>
            <person name="LaButti K."/>
            <person name="Lipzen A."/>
            <person name="Andreopoulos W."/>
            <person name="Pangilinan J."/>
            <person name="Riley R."/>
            <person name="Hundley H."/>
            <person name="Na H."/>
            <person name="Barry K."/>
            <person name="Grigoriev I.V."/>
            <person name="Stajich J.E."/>
            <person name="Kennedy P.G."/>
        </authorList>
    </citation>
    <scope>NUCLEOTIDE SEQUENCE</scope>
    <source>
        <strain evidence="3">DOB743</strain>
    </source>
</reference>
<evidence type="ECO:0000313" key="4">
    <source>
        <dbReference type="Proteomes" id="UP000714275"/>
    </source>
</evidence>
<keyword evidence="4" id="KW-1185">Reference proteome</keyword>
<comment type="caution">
    <text evidence="3">The sequence shown here is derived from an EMBL/GenBank/DDBJ whole genome shotgun (WGS) entry which is preliminary data.</text>
</comment>
<evidence type="ECO:0000313" key="3">
    <source>
        <dbReference type="EMBL" id="KAG1775962.1"/>
    </source>
</evidence>
<feature type="transmembrane region" description="Helical" evidence="1">
    <location>
        <begin position="157"/>
        <end position="178"/>
    </location>
</feature>
<dbReference type="Pfam" id="PF20151">
    <property type="entry name" value="DUF6533"/>
    <property type="match status" value="1"/>
</dbReference>
<dbReference type="OrthoDB" id="3354157at2759"/>
<accession>A0A9P6ZTJ6</accession>
<evidence type="ECO:0000259" key="2">
    <source>
        <dbReference type="Pfam" id="PF20151"/>
    </source>
</evidence>
<dbReference type="AlphaFoldDB" id="A0A9P6ZTJ6"/>
<feature type="transmembrane region" description="Helical" evidence="1">
    <location>
        <begin position="124"/>
        <end position="145"/>
    </location>
</feature>
<sequence length="263" mass="29553">MDAMITRSVTLDSLQAHSQQAVFVAIASFTVLCWDHIITLADEVAFIWCQPKGLSGYLFLLVREPASDVSENTFYFKFKNRYITPLGFVVNIVALALPAWSTEVGTKLPSKMTGIKLLLSCRNFVRYEGVMAIIGVSIAQLIMLFRIHALYRGYYRLATAIPGLLFLVWVALEAYAMARGEMVSIVQQVHSCHEVHDLPLTVSAARAWMPLTYDSTLFAMTLWRALPIVRNKEAGPTLLKLLSDGKLYYTCVYFSIQVNYSTC</sequence>
<dbReference type="EMBL" id="JABBWD010000030">
    <property type="protein sequence ID" value="KAG1775962.1"/>
    <property type="molecule type" value="Genomic_DNA"/>
</dbReference>
<keyword evidence="1" id="KW-0812">Transmembrane</keyword>
<feature type="transmembrane region" description="Helical" evidence="1">
    <location>
        <begin position="82"/>
        <end position="100"/>
    </location>
</feature>
<protein>
    <recommendedName>
        <fullName evidence="2">DUF6533 domain-containing protein</fullName>
    </recommendedName>
</protein>
<dbReference type="InterPro" id="IPR045340">
    <property type="entry name" value="DUF6533"/>
</dbReference>
<organism evidence="3 4">
    <name type="scientific">Suillus placidus</name>
    <dbReference type="NCBI Taxonomy" id="48579"/>
    <lineage>
        <taxon>Eukaryota</taxon>
        <taxon>Fungi</taxon>
        <taxon>Dikarya</taxon>
        <taxon>Basidiomycota</taxon>
        <taxon>Agaricomycotina</taxon>
        <taxon>Agaricomycetes</taxon>
        <taxon>Agaricomycetidae</taxon>
        <taxon>Boletales</taxon>
        <taxon>Suillineae</taxon>
        <taxon>Suillaceae</taxon>
        <taxon>Suillus</taxon>
    </lineage>
</organism>